<dbReference type="Proteomes" id="UP000000745">
    <property type="component" value="Chromosome"/>
</dbReference>
<accession>B7LUQ6</accession>
<dbReference type="GO" id="GO:0005829">
    <property type="term" value="C:cytosol"/>
    <property type="evidence" value="ECO:0007669"/>
    <property type="project" value="TreeGrafter"/>
</dbReference>
<evidence type="ECO:0000256" key="8">
    <source>
        <dbReference type="PIRSR" id="PIRSR600821-50"/>
    </source>
</evidence>
<feature type="modified residue" description="N6-(pyridoxal phosphate)lysine" evidence="7 8">
    <location>
        <position position="62"/>
    </location>
</feature>
<dbReference type="Gene3D" id="3.20.20.10">
    <property type="entry name" value="Alanine racemase"/>
    <property type="match status" value="1"/>
</dbReference>
<dbReference type="SMART" id="SM01005">
    <property type="entry name" value="Ala_racemase_C"/>
    <property type="match status" value="1"/>
</dbReference>
<protein>
    <recommendedName>
        <fullName evidence="7">Alanine racemase</fullName>
        <ecNumber evidence="7">5.1.1.1</ecNumber>
    </recommendedName>
</protein>
<dbReference type="CDD" id="cd00430">
    <property type="entry name" value="PLPDE_III_AR"/>
    <property type="match status" value="1"/>
</dbReference>
<keyword evidence="5 7" id="KW-0413">Isomerase</keyword>
<dbReference type="InterPro" id="IPR029066">
    <property type="entry name" value="PLP-binding_barrel"/>
</dbReference>
<dbReference type="GO" id="GO:0008784">
    <property type="term" value="F:alanine racemase activity"/>
    <property type="evidence" value="ECO:0007669"/>
    <property type="project" value="UniProtKB-UniRule"/>
</dbReference>
<dbReference type="InterPro" id="IPR011079">
    <property type="entry name" value="Ala_racemase_C"/>
</dbReference>
<feature type="domain" description="Alanine racemase C-terminal" evidence="10">
    <location>
        <begin position="261"/>
        <end position="384"/>
    </location>
</feature>
<feature type="active site" description="Proton acceptor; specific for L-alanine" evidence="7">
    <location>
        <position position="282"/>
    </location>
</feature>
<dbReference type="HAMAP" id="MF_01201">
    <property type="entry name" value="Ala_racemase"/>
    <property type="match status" value="1"/>
</dbReference>
<dbReference type="Pfam" id="PF01168">
    <property type="entry name" value="Ala_racemase_N"/>
    <property type="match status" value="1"/>
</dbReference>
<evidence type="ECO:0000313" key="11">
    <source>
        <dbReference type="EMBL" id="CAQ91259.1"/>
    </source>
</evidence>
<dbReference type="InterPro" id="IPR020622">
    <property type="entry name" value="Ala_racemase_pyridoxalP-BS"/>
</dbReference>
<dbReference type="SUPFAM" id="SSF51419">
    <property type="entry name" value="PLP-binding barrel"/>
    <property type="match status" value="1"/>
</dbReference>
<comment type="similarity">
    <text evidence="3 7">Belongs to the alanine racemase family.</text>
</comment>
<dbReference type="HOGENOM" id="CLU_028393_1_1_6"/>
<dbReference type="SUPFAM" id="SSF50621">
    <property type="entry name" value="Alanine racemase C-terminal domain-like"/>
    <property type="match status" value="1"/>
</dbReference>
<feature type="binding site" evidence="7 9">
    <location>
        <position position="161"/>
    </location>
    <ligand>
        <name>substrate</name>
    </ligand>
</feature>
<dbReference type="EC" id="5.1.1.1" evidence="7"/>
<dbReference type="EMBL" id="CU928158">
    <property type="protein sequence ID" value="CAQ91259.1"/>
    <property type="molecule type" value="Genomic_DNA"/>
</dbReference>
<evidence type="ECO:0000256" key="7">
    <source>
        <dbReference type="HAMAP-Rule" id="MF_01201"/>
    </source>
</evidence>
<dbReference type="NCBIfam" id="TIGR00492">
    <property type="entry name" value="alr"/>
    <property type="match status" value="1"/>
</dbReference>
<dbReference type="GO" id="GO:0030170">
    <property type="term" value="F:pyridoxal phosphate binding"/>
    <property type="evidence" value="ECO:0007669"/>
    <property type="project" value="UniProtKB-UniRule"/>
</dbReference>
<dbReference type="PANTHER" id="PTHR30511">
    <property type="entry name" value="ALANINE RACEMASE"/>
    <property type="match status" value="1"/>
</dbReference>
<evidence type="ECO:0000256" key="1">
    <source>
        <dbReference type="ARBA" id="ARBA00000316"/>
    </source>
</evidence>
<dbReference type="GO" id="GO:0030632">
    <property type="term" value="P:D-alanine biosynthetic process"/>
    <property type="evidence" value="ECO:0007669"/>
    <property type="project" value="UniProtKB-UniRule"/>
</dbReference>
<evidence type="ECO:0000313" key="12">
    <source>
        <dbReference type="Proteomes" id="UP000000745"/>
    </source>
</evidence>
<dbReference type="PANTHER" id="PTHR30511:SF0">
    <property type="entry name" value="ALANINE RACEMASE, CATABOLIC-RELATED"/>
    <property type="match status" value="1"/>
</dbReference>
<reference evidence="12" key="1">
    <citation type="journal article" date="2009" name="PLoS Genet.">
        <title>Organised genome dynamics in the Escherichia coli species results in highly diverse adaptive paths.</title>
        <authorList>
            <person name="Touchon M."/>
            <person name="Hoede C."/>
            <person name="Tenaillon O."/>
            <person name="Barbe V."/>
            <person name="Baeriswyl S."/>
            <person name="Bidet P."/>
            <person name="Bingen E."/>
            <person name="Bonacorsi S."/>
            <person name="Bouchier C."/>
            <person name="Bouvet O."/>
            <person name="Calteau A."/>
            <person name="Chiapello H."/>
            <person name="Clermont O."/>
            <person name="Cruveiller S."/>
            <person name="Danchin A."/>
            <person name="Diard M."/>
            <person name="Dossat C."/>
            <person name="Karoui M.E."/>
            <person name="Frapy E."/>
            <person name="Garry L."/>
            <person name="Ghigo J.M."/>
            <person name="Gilles A.M."/>
            <person name="Johnson J."/>
            <person name="Le Bouguenec C."/>
            <person name="Lescat M."/>
            <person name="Mangenot S."/>
            <person name="Martinez-Jehanne V."/>
            <person name="Matic I."/>
            <person name="Nassif X."/>
            <person name="Oztas S."/>
            <person name="Petit M.A."/>
            <person name="Pichon C."/>
            <person name="Rouy Z."/>
            <person name="Ruf C.S."/>
            <person name="Schneider D."/>
            <person name="Tourret J."/>
            <person name="Vacherie B."/>
            <person name="Vallenet D."/>
            <person name="Medigue C."/>
            <person name="Rocha E.P.C."/>
            <person name="Denamur E."/>
        </authorList>
    </citation>
    <scope>NUCLEOTIDE SEQUENCE [LARGE SCALE GENOMIC DNA]</scope>
    <source>
        <strain evidence="12">ATCC 35469 / DSM 13698 / BCRC 15582 / CCUG 18766 / IAM 14443 / JCM 21226 / LMG 7866 / NBRC 102419 / NCTC 12128 / CDC 0568-73</strain>
    </source>
</reference>
<comment type="function">
    <text evidence="6">Isomerizes L-alanine to D-alanine which is then oxidized to pyruvate by DadA.</text>
</comment>
<organism evidence="11 12">
    <name type="scientific">Escherichia fergusonii (strain ATCC 35469 / DSM 13698 / CCUG 18766 / IAM 14443 / JCM 21226 / LMG 7866 / NBRC 102419 / NCTC 12128 / CDC 0568-73)</name>
    <dbReference type="NCBI Taxonomy" id="585054"/>
    <lineage>
        <taxon>Bacteria</taxon>
        <taxon>Pseudomonadati</taxon>
        <taxon>Pseudomonadota</taxon>
        <taxon>Gammaproteobacteria</taxon>
        <taxon>Enterobacterales</taxon>
        <taxon>Enterobacteriaceae</taxon>
        <taxon>Escherichia</taxon>
    </lineage>
</organism>
<comment type="function">
    <text evidence="7">Catalyzes the interconversion of L-alanine and D-alanine. May also act on other amino acids.</text>
</comment>
<evidence type="ECO:0000259" key="10">
    <source>
        <dbReference type="SMART" id="SM01005"/>
    </source>
</evidence>
<gene>
    <name evidence="11" type="ordered locus">EFER_3824</name>
</gene>
<dbReference type="Gene3D" id="2.40.37.10">
    <property type="entry name" value="Lyase, Ornithine Decarboxylase, Chain A, domain 1"/>
    <property type="match status" value="1"/>
</dbReference>
<evidence type="ECO:0000256" key="9">
    <source>
        <dbReference type="PIRSR" id="PIRSR600821-52"/>
    </source>
</evidence>
<dbReference type="KEGG" id="efe:EFER_3824"/>
<keyword evidence="12" id="KW-1185">Reference proteome</keyword>
<feature type="binding site" evidence="7 9">
    <location>
        <position position="330"/>
    </location>
    <ligand>
        <name>substrate</name>
    </ligand>
</feature>
<dbReference type="PRINTS" id="PR00992">
    <property type="entry name" value="ALARACEMASE"/>
</dbReference>
<dbReference type="UniPathway" id="UPA00042">
    <property type="reaction ID" value="UER00497"/>
</dbReference>
<comment type="pathway">
    <text evidence="7">Amino-acid biosynthesis; D-alanine biosynthesis; D-alanine from L-alanine: step 1/1.</text>
</comment>
<dbReference type="InterPro" id="IPR009006">
    <property type="entry name" value="Ala_racemase/Decarboxylase_C"/>
</dbReference>
<comment type="catalytic activity">
    <reaction evidence="1 7">
        <text>L-alanine = D-alanine</text>
        <dbReference type="Rhea" id="RHEA:20249"/>
        <dbReference type="ChEBI" id="CHEBI:57416"/>
        <dbReference type="ChEBI" id="CHEBI:57972"/>
        <dbReference type="EC" id="5.1.1.1"/>
    </reaction>
</comment>
<dbReference type="PROSITE" id="PS00395">
    <property type="entry name" value="ALANINE_RACEMASE"/>
    <property type="match status" value="1"/>
</dbReference>
<evidence type="ECO:0000256" key="3">
    <source>
        <dbReference type="ARBA" id="ARBA00007880"/>
    </source>
</evidence>
<evidence type="ECO:0000256" key="4">
    <source>
        <dbReference type="ARBA" id="ARBA00022898"/>
    </source>
</evidence>
<sequence>MRRYSAKSNTTNQPLPVALLMMTSTEIQAACGVMCINRAAIVDNYRMLARHAAPAQCGAVLKANAYGLGAETIAPALYAANCRIFFVAQLSEGVALRKILPTDAMVVVLNGVMPEAMVFCFAQQITPLLNSIDQVMAWLTLLETRQQRRAVMIQLDSGMSRLGVMSQQLMRLAAIFRERNWPAPDYIISHLANADRPDHALNMVQHARLQQAKAVFPSSRFSLANSCGMFLHLGWREDLCRPGIALFGVTQPWFSRLLKPVFTLTLTILRVQDVPAGTPVGYGSTVTATRPLRIATISAGYADGVPRNMRPPAGVCWRGVRLPVLGRVCMDSFMVDASAVSPTAGDVVEFIGTGQTLEEVAAACDTIPYEIMTRLGARFQRIMQPAGV</sequence>
<evidence type="ECO:0000256" key="5">
    <source>
        <dbReference type="ARBA" id="ARBA00023235"/>
    </source>
</evidence>
<comment type="cofactor">
    <cofactor evidence="2 7 8">
        <name>pyridoxal 5'-phosphate</name>
        <dbReference type="ChEBI" id="CHEBI:597326"/>
    </cofactor>
</comment>
<dbReference type="AlphaFoldDB" id="B7LUQ6"/>
<dbReference type="InterPro" id="IPR001608">
    <property type="entry name" value="Ala_racemase_N"/>
</dbReference>
<feature type="active site" description="Proton acceptor; specific for D-alanine" evidence="7">
    <location>
        <position position="62"/>
    </location>
</feature>
<evidence type="ECO:0000256" key="2">
    <source>
        <dbReference type="ARBA" id="ARBA00001933"/>
    </source>
</evidence>
<evidence type="ECO:0000256" key="6">
    <source>
        <dbReference type="ARBA" id="ARBA00037715"/>
    </source>
</evidence>
<proteinExistence type="inferred from homology"/>
<dbReference type="Pfam" id="PF00842">
    <property type="entry name" value="Ala_racemase_C"/>
    <property type="match status" value="1"/>
</dbReference>
<keyword evidence="4 7" id="KW-0663">Pyridoxal phosphate</keyword>
<dbReference type="InterPro" id="IPR000821">
    <property type="entry name" value="Ala_racemase"/>
</dbReference>
<name>B7LUQ6_ESCF3</name>